<keyword evidence="1" id="KW-0812">Transmembrane</keyword>
<feature type="transmembrane region" description="Helical" evidence="1">
    <location>
        <begin position="226"/>
        <end position="247"/>
    </location>
</feature>
<evidence type="ECO:0000256" key="1">
    <source>
        <dbReference type="SAM" id="Phobius"/>
    </source>
</evidence>
<keyword evidence="1" id="KW-0472">Membrane</keyword>
<feature type="transmembrane region" description="Helical" evidence="1">
    <location>
        <begin position="21"/>
        <end position="43"/>
    </location>
</feature>
<evidence type="ECO:0000259" key="2">
    <source>
        <dbReference type="Pfam" id="PF02517"/>
    </source>
</evidence>
<feature type="transmembrane region" description="Helical" evidence="1">
    <location>
        <begin position="97"/>
        <end position="118"/>
    </location>
</feature>
<protein>
    <submittedName>
        <fullName evidence="3">CPBP family intramembrane metalloprotease</fullName>
        <ecNumber evidence="3">3.4.-.-</ecNumber>
    </submittedName>
</protein>
<keyword evidence="1" id="KW-1133">Transmembrane helix</keyword>
<feature type="transmembrane region" description="Helical" evidence="1">
    <location>
        <begin position="148"/>
        <end position="166"/>
    </location>
</feature>
<sequence length="249" mass="28635">MKIRNNKKYGWKDIQWNDFSLILFYIFGLIFVSLISMIVVNSIPGLKFNEKGESGHIRALLTDISVCILLILGWIILHKETYRRQIKQGLYNIKKNWKLIVMTLIIVIILKIVIGSLIDQFAPPQWQFKESENDQSISELLTGFWSKVFMFISVVIVAPLIEEFLFRHLLIGELGKKFNFVFMSIVSIVAFAYLHVTNAKSPLEIILYLIIGAALVFVYMKSNRSYATSVCLHSVYNLVSFIGMISISQ</sequence>
<dbReference type="PANTHER" id="PTHR36435:SF1">
    <property type="entry name" value="CAAX AMINO TERMINAL PROTEASE FAMILY PROTEIN"/>
    <property type="match status" value="1"/>
</dbReference>
<keyword evidence="4" id="KW-1185">Reference proteome</keyword>
<feature type="domain" description="CAAX prenyl protease 2/Lysostaphin resistance protein A-like" evidence="2">
    <location>
        <begin position="145"/>
        <end position="239"/>
    </location>
</feature>
<dbReference type="PANTHER" id="PTHR36435">
    <property type="entry name" value="SLR1288 PROTEIN"/>
    <property type="match status" value="1"/>
</dbReference>
<accession>A0ABZ3EEX1</accession>
<dbReference type="InterPro" id="IPR052710">
    <property type="entry name" value="CAAX_protease"/>
</dbReference>
<feature type="transmembrane region" description="Helical" evidence="1">
    <location>
        <begin position="178"/>
        <end position="196"/>
    </location>
</feature>
<gene>
    <name evidence="3" type="ORF">QQM35_02175</name>
</gene>
<dbReference type="RefSeq" id="WP_251517224.1">
    <property type="nucleotide sequence ID" value="NZ_CP128355.1"/>
</dbReference>
<dbReference type="EMBL" id="CP128355">
    <property type="protein sequence ID" value="XAF70949.1"/>
    <property type="molecule type" value="Genomic_DNA"/>
</dbReference>
<dbReference type="EC" id="3.4.-.-" evidence="3"/>
<keyword evidence="3" id="KW-0482">Metalloprotease</keyword>
<evidence type="ECO:0000313" key="3">
    <source>
        <dbReference type="EMBL" id="XAF70949.1"/>
    </source>
</evidence>
<dbReference type="Pfam" id="PF02517">
    <property type="entry name" value="Rce1-like"/>
    <property type="match status" value="1"/>
</dbReference>
<dbReference type="Proteomes" id="UP001436297">
    <property type="component" value="Chromosome"/>
</dbReference>
<keyword evidence="3" id="KW-0378">Hydrolase</keyword>
<proteinExistence type="predicted"/>
<evidence type="ECO:0000313" key="4">
    <source>
        <dbReference type="Proteomes" id="UP001436297"/>
    </source>
</evidence>
<feature type="transmembrane region" description="Helical" evidence="1">
    <location>
        <begin position="55"/>
        <end position="77"/>
    </location>
</feature>
<dbReference type="GO" id="GO:0008237">
    <property type="term" value="F:metallopeptidase activity"/>
    <property type="evidence" value="ECO:0007669"/>
    <property type="project" value="UniProtKB-KW"/>
</dbReference>
<name>A0ABZ3EEX1_9STAP</name>
<dbReference type="InterPro" id="IPR003675">
    <property type="entry name" value="Rce1/LyrA-like_dom"/>
</dbReference>
<feature type="transmembrane region" description="Helical" evidence="1">
    <location>
        <begin position="202"/>
        <end position="219"/>
    </location>
</feature>
<reference evidence="3 4" key="1">
    <citation type="journal article" date="2024" name="Pathogens">
        <title>Staphylococcus hsinchuensis sp. nov., Isolated from Soymilk.</title>
        <authorList>
            <person name="Wang Y.T."/>
            <person name="Lin Y.C."/>
            <person name="Hsieh Y.H."/>
            <person name="Lin Y.T."/>
            <person name="Hamada M."/>
            <person name="Chen C.C."/>
            <person name="Liou J.S."/>
            <person name="Lee A.Y."/>
            <person name="Zhang W.L."/>
            <person name="Chen Y.T."/>
            <person name="Huang C.H."/>
        </authorList>
    </citation>
    <scope>NUCLEOTIDE SEQUENCE [LARGE SCALE GENOMIC DNA]</scope>
    <source>
        <strain evidence="3 4">H164</strain>
    </source>
</reference>
<organism evidence="3 4">
    <name type="scientific">Staphylococcus hsinchuensis</name>
    <dbReference type="NCBI Taxonomy" id="3051183"/>
    <lineage>
        <taxon>Bacteria</taxon>
        <taxon>Bacillati</taxon>
        <taxon>Bacillota</taxon>
        <taxon>Bacilli</taxon>
        <taxon>Bacillales</taxon>
        <taxon>Staphylococcaceae</taxon>
        <taxon>Staphylococcus</taxon>
    </lineage>
</organism>
<keyword evidence="3" id="KW-0645">Protease</keyword>